<keyword evidence="13" id="KW-1185">Reference proteome</keyword>
<organism evidence="12 13">
    <name type="scientific">Wickerhamomyces pijperi</name>
    <name type="common">Yeast</name>
    <name type="synonym">Pichia pijperi</name>
    <dbReference type="NCBI Taxonomy" id="599730"/>
    <lineage>
        <taxon>Eukaryota</taxon>
        <taxon>Fungi</taxon>
        <taxon>Dikarya</taxon>
        <taxon>Ascomycota</taxon>
        <taxon>Saccharomycotina</taxon>
        <taxon>Saccharomycetes</taxon>
        <taxon>Phaffomycetales</taxon>
        <taxon>Wickerhamomycetaceae</taxon>
        <taxon>Wickerhamomyces</taxon>
    </lineage>
</organism>
<reference evidence="12" key="2">
    <citation type="submission" date="2021-01" db="EMBL/GenBank/DDBJ databases">
        <authorList>
            <person name="Schikora-Tamarit M.A."/>
        </authorList>
    </citation>
    <scope>NUCLEOTIDE SEQUENCE</scope>
    <source>
        <strain evidence="12">CBS2887</strain>
    </source>
</reference>
<protein>
    <recommendedName>
        <fullName evidence="10">Mitochondrial glycine transporter</fullName>
    </recommendedName>
    <alternativeName>
        <fullName evidence="10">Solute carrier family 25 member 38 homolog</fullName>
    </alternativeName>
</protein>
<dbReference type="GO" id="GO:0015187">
    <property type="term" value="F:glycine transmembrane transporter activity"/>
    <property type="evidence" value="ECO:0007669"/>
    <property type="project" value="UniProtKB-UniRule"/>
</dbReference>
<evidence type="ECO:0000256" key="3">
    <source>
        <dbReference type="ARBA" id="ARBA00022692"/>
    </source>
</evidence>
<evidence type="ECO:0000256" key="2">
    <source>
        <dbReference type="ARBA" id="ARBA00022448"/>
    </source>
</evidence>
<keyword evidence="2 10" id="KW-0813">Transport</keyword>
<feature type="repeat" description="Solcar" evidence="11">
    <location>
        <begin position="226"/>
        <end position="310"/>
    </location>
</feature>
<dbReference type="AlphaFoldDB" id="A0A9P8TLI6"/>
<dbReference type="OrthoDB" id="1924968at2759"/>
<dbReference type="InterPro" id="IPR018108">
    <property type="entry name" value="MCP_transmembrane"/>
</dbReference>
<dbReference type="Pfam" id="PF00153">
    <property type="entry name" value="Mito_carr"/>
    <property type="match status" value="3"/>
</dbReference>
<gene>
    <name evidence="12" type="ORF">WICPIJ_005861</name>
</gene>
<keyword evidence="7 10" id="KW-0496">Mitochondrion</keyword>
<keyword evidence="8 10" id="KW-0472">Membrane</keyword>
<evidence type="ECO:0000256" key="9">
    <source>
        <dbReference type="ARBA" id="ARBA00034060"/>
    </source>
</evidence>
<dbReference type="Proteomes" id="UP000774326">
    <property type="component" value="Unassembled WGS sequence"/>
</dbReference>
<dbReference type="InterPro" id="IPR030847">
    <property type="entry name" value="Hem25/SLC25A38"/>
</dbReference>
<dbReference type="GO" id="GO:0005743">
    <property type="term" value="C:mitochondrial inner membrane"/>
    <property type="evidence" value="ECO:0007669"/>
    <property type="project" value="UniProtKB-SubCell"/>
</dbReference>
<name>A0A9P8TLI6_WICPI</name>
<dbReference type="HAMAP" id="MF_03064">
    <property type="entry name" value="SLC25A38"/>
    <property type="match status" value="1"/>
</dbReference>
<evidence type="ECO:0000256" key="10">
    <source>
        <dbReference type="HAMAP-Rule" id="MF_03064"/>
    </source>
</evidence>
<evidence type="ECO:0000256" key="1">
    <source>
        <dbReference type="ARBA" id="ARBA00004141"/>
    </source>
</evidence>
<keyword evidence="3 10" id="KW-0812">Transmembrane</keyword>
<accession>A0A9P8TLI6</accession>
<dbReference type="SUPFAM" id="SSF103506">
    <property type="entry name" value="Mitochondrial carrier"/>
    <property type="match status" value="1"/>
</dbReference>
<comment type="similarity">
    <text evidence="10">Belongs to the mitochondrial carrier (TC 2.A.29) family. SLC25A38 subfamily.</text>
</comment>
<dbReference type="FunFam" id="1.50.40.10:FF:000103">
    <property type="entry name" value="Mitochondrial glycine transporter"/>
    <property type="match status" value="1"/>
</dbReference>
<keyword evidence="6 10" id="KW-1133">Transmembrane helix</keyword>
<evidence type="ECO:0000313" key="13">
    <source>
        <dbReference type="Proteomes" id="UP000774326"/>
    </source>
</evidence>
<sequence length="318" mass="35083">MSQSTTINATISPKQKNYSHLVGGFLGGLTSSVILQPFDLIKTRLQQQNGNTLKATIKGIKSYKELWRGTLPSALRTSIGSGLYLSSLNIFRTTLANAKLHKQTHKDHAAQLSSSSLPKLSMAENLMTGSLTRGFVGWLTMPITIIKVRYESTMYNYKSITEAAKSIKQTEGIRGFFSGFLATAARDAPYAGLYVLLYEKLKLVVPKVILIEESRGNSGTVFNTSTSALINSISAFTAASLATTITAPFDTIKTRMQLNPTRFRKFTQTGLHILRNEKAMRLFDGLSLRLTRKAFSAGIAWGIYEEIIKYFESGGRLN</sequence>
<comment type="caution">
    <text evidence="12">The sequence shown here is derived from an EMBL/GenBank/DDBJ whole genome shotgun (WGS) entry which is preliminary data.</text>
</comment>
<feature type="repeat" description="Solcar" evidence="11">
    <location>
        <begin position="120"/>
        <end position="204"/>
    </location>
</feature>
<dbReference type="GO" id="GO:1904983">
    <property type="term" value="P:glycine import into mitochondrion"/>
    <property type="evidence" value="ECO:0007669"/>
    <property type="project" value="UniProtKB-UniRule"/>
</dbReference>
<evidence type="ECO:0000256" key="8">
    <source>
        <dbReference type="ARBA" id="ARBA00023136"/>
    </source>
</evidence>
<dbReference type="PANTHER" id="PTHR46181">
    <property type="entry name" value="MITOCHONDRIAL GLYCINE TRANSPORTER"/>
    <property type="match status" value="1"/>
</dbReference>
<dbReference type="InterPro" id="IPR023395">
    <property type="entry name" value="MCP_dom_sf"/>
</dbReference>
<comment type="function">
    <text evidence="10">Mitochondrial glycine transporter that imports glycine into the mitochondrial matrix. Plays an important role in providing glycine for the first enzymatic step in heme biosynthesis, the condensation of glycine with succinyl-CoA to produce 5-aminolevulinate (ALA) in the miochondrial matrix.</text>
</comment>
<comment type="catalytic activity">
    <reaction evidence="9 10">
        <text>glycine(in) = glycine(out)</text>
        <dbReference type="Rhea" id="RHEA:70715"/>
        <dbReference type="ChEBI" id="CHEBI:57305"/>
    </reaction>
</comment>
<evidence type="ECO:0000256" key="5">
    <source>
        <dbReference type="ARBA" id="ARBA00022792"/>
    </source>
</evidence>
<keyword evidence="4 10" id="KW-0677">Repeat</keyword>
<dbReference type="EMBL" id="JAEUBG010003215">
    <property type="protein sequence ID" value="KAH3683164.1"/>
    <property type="molecule type" value="Genomic_DNA"/>
</dbReference>
<reference evidence="12" key="1">
    <citation type="journal article" date="2021" name="Open Biol.">
        <title>Shared evolutionary footprints suggest mitochondrial oxidative damage underlies multiple complex I losses in fungi.</title>
        <authorList>
            <person name="Schikora-Tamarit M.A."/>
            <person name="Marcet-Houben M."/>
            <person name="Nosek J."/>
            <person name="Gabaldon T."/>
        </authorList>
    </citation>
    <scope>NUCLEOTIDE SEQUENCE</scope>
    <source>
        <strain evidence="12">CBS2887</strain>
    </source>
</reference>
<dbReference type="PROSITE" id="PS50920">
    <property type="entry name" value="SOLCAR"/>
    <property type="match status" value="3"/>
</dbReference>
<comment type="subcellular location">
    <subcellularLocation>
        <location evidence="1">Membrane</location>
        <topology evidence="1">Multi-pass membrane protein</topology>
    </subcellularLocation>
    <subcellularLocation>
        <location evidence="10">Mitochondrion inner membrane</location>
        <topology evidence="10">Multi-pass membrane protein</topology>
    </subcellularLocation>
</comment>
<evidence type="ECO:0000313" key="12">
    <source>
        <dbReference type="EMBL" id="KAH3683164.1"/>
    </source>
</evidence>
<keyword evidence="5 10" id="KW-0999">Mitochondrion inner membrane</keyword>
<evidence type="ECO:0000256" key="6">
    <source>
        <dbReference type="ARBA" id="ARBA00022989"/>
    </source>
</evidence>
<dbReference type="Gene3D" id="1.50.40.10">
    <property type="entry name" value="Mitochondrial carrier domain"/>
    <property type="match status" value="1"/>
</dbReference>
<evidence type="ECO:0000256" key="4">
    <source>
        <dbReference type="ARBA" id="ARBA00022737"/>
    </source>
</evidence>
<dbReference type="PANTHER" id="PTHR46181:SF3">
    <property type="entry name" value="MITOCHONDRIAL GLYCINE TRANSPORTER"/>
    <property type="match status" value="1"/>
</dbReference>
<evidence type="ECO:0000256" key="11">
    <source>
        <dbReference type="PROSITE-ProRule" id="PRU00282"/>
    </source>
</evidence>
<evidence type="ECO:0000256" key="7">
    <source>
        <dbReference type="ARBA" id="ARBA00023128"/>
    </source>
</evidence>
<feature type="repeat" description="Solcar" evidence="11">
    <location>
        <begin position="15"/>
        <end position="94"/>
    </location>
</feature>
<proteinExistence type="inferred from homology"/>